<dbReference type="EMBL" id="CP025121">
    <property type="protein sequence ID" value="AYJ01151.1"/>
    <property type="molecule type" value="Genomic_DNA"/>
</dbReference>
<evidence type="ECO:0000313" key="1">
    <source>
        <dbReference type="EMBL" id="AYJ01151.1"/>
    </source>
</evidence>
<name>A0A660HM80_ZIZJU</name>
<proteinExistence type="predicted"/>
<dbReference type="Proteomes" id="UP000272462">
    <property type="component" value="Chromosome"/>
</dbReference>
<evidence type="ECO:0000313" key="2">
    <source>
        <dbReference type="Proteomes" id="UP000272462"/>
    </source>
</evidence>
<protein>
    <submittedName>
        <fullName evidence="1">Uncharacterized protein</fullName>
    </submittedName>
</protein>
<keyword evidence="2" id="KW-1185">Reference proteome</keyword>
<organism evidence="1 2">
    <name type="scientific">Ziziphus jujuba witches'-broom phytoplasma</name>
    <dbReference type="NCBI Taxonomy" id="135727"/>
    <lineage>
        <taxon>Bacteria</taxon>
        <taxon>Bacillati</taxon>
        <taxon>Mycoplasmatota</taxon>
        <taxon>Mollicutes</taxon>
        <taxon>Acholeplasmatales</taxon>
        <taxon>Acholeplasmataceae</taxon>
        <taxon>Candidatus Phytoplasma</taxon>
        <taxon>16SrV (Elm yellows group)</taxon>
    </lineage>
</organism>
<dbReference type="AlphaFoldDB" id="A0A660HM80"/>
<reference evidence="1 2" key="1">
    <citation type="journal article" date="2018" name="BMC Genomics">
        <title>Comparative genome analysis of jujube witches'-broom Phytoplasma, an obligate pathogen that causes jujube witches'-broom disease.</title>
        <authorList>
            <person name="Wang J."/>
            <person name="Song L."/>
            <person name="Jiao Q."/>
            <person name="Yang S."/>
            <person name="Gao R."/>
            <person name="Lu X."/>
            <person name="Zhou G."/>
        </authorList>
    </citation>
    <scope>NUCLEOTIDE SEQUENCE [LARGE SCALE GENOMIC DNA]</scope>
    <source>
        <strain evidence="1">Jwb-nky</strain>
    </source>
</reference>
<gene>
    <name evidence="1" type="ORF">CWO85_01210</name>
</gene>
<accession>A0A660HM80</accession>
<sequence>MKAKEKNHSGKINYFHRKDFENNLIKYDLNMFPIEWTDGRENLYNLEYDSNGEIKHKHNFDVSKANYNLIKTNKPDNTPNMMVKDVEGANGFWNKSDCYLNATDNMNIICVLNDSCWKDYTP</sequence>
<dbReference type="KEGG" id="pzi:CWO85_01210"/>